<proteinExistence type="predicted"/>
<evidence type="ECO:0000313" key="2">
    <source>
        <dbReference type="EMBL" id="KAF2273266.1"/>
    </source>
</evidence>
<protein>
    <submittedName>
        <fullName evidence="2">Uncharacterized protein</fullName>
    </submittedName>
</protein>
<organism evidence="2 3">
    <name type="scientific">Westerdykella ornata</name>
    <dbReference type="NCBI Taxonomy" id="318751"/>
    <lineage>
        <taxon>Eukaryota</taxon>
        <taxon>Fungi</taxon>
        <taxon>Dikarya</taxon>
        <taxon>Ascomycota</taxon>
        <taxon>Pezizomycotina</taxon>
        <taxon>Dothideomycetes</taxon>
        <taxon>Pleosporomycetidae</taxon>
        <taxon>Pleosporales</taxon>
        <taxon>Sporormiaceae</taxon>
        <taxon>Westerdykella</taxon>
    </lineage>
</organism>
<keyword evidence="3" id="KW-1185">Reference proteome</keyword>
<dbReference type="EMBL" id="ML986511">
    <property type="protein sequence ID" value="KAF2273266.1"/>
    <property type="molecule type" value="Genomic_DNA"/>
</dbReference>
<accession>A0A6A6JCB1</accession>
<evidence type="ECO:0000313" key="3">
    <source>
        <dbReference type="Proteomes" id="UP000800097"/>
    </source>
</evidence>
<dbReference type="AlphaFoldDB" id="A0A6A6JCB1"/>
<dbReference type="GeneID" id="54552204"/>
<feature type="compositionally biased region" description="Basic residues" evidence="1">
    <location>
        <begin position="10"/>
        <end position="21"/>
    </location>
</feature>
<evidence type="ECO:0000256" key="1">
    <source>
        <dbReference type="SAM" id="MobiDB-lite"/>
    </source>
</evidence>
<dbReference type="RefSeq" id="XP_033650805.1">
    <property type="nucleotide sequence ID" value="XM_033799029.1"/>
</dbReference>
<feature type="region of interest" description="Disordered" evidence="1">
    <location>
        <begin position="1"/>
        <end position="29"/>
    </location>
</feature>
<gene>
    <name evidence="2" type="ORF">EI97DRAFT_436144</name>
</gene>
<dbReference type="Proteomes" id="UP000800097">
    <property type="component" value="Unassembled WGS sequence"/>
</dbReference>
<dbReference type="OrthoDB" id="5313204at2759"/>
<sequence length="117" mass="13138">MEKVKEKLNIGRHKDKSKHGHPLTGDDKAAALAHHDVEHDIYRRSSTDSELEGLSPEERNTYLQEYEQAEREGYTKKGGFLEKLIARGNKKTEDEIAADAARAEAARTANPAHGFVR</sequence>
<reference evidence="2" key="1">
    <citation type="journal article" date="2020" name="Stud. Mycol.">
        <title>101 Dothideomycetes genomes: a test case for predicting lifestyles and emergence of pathogens.</title>
        <authorList>
            <person name="Haridas S."/>
            <person name="Albert R."/>
            <person name="Binder M."/>
            <person name="Bloem J."/>
            <person name="Labutti K."/>
            <person name="Salamov A."/>
            <person name="Andreopoulos B."/>
            <person name="Baker S."/>
            <person name="Barry K."/>
            <person name="Bills G."/>
            <person name="Bluhm B."/>
            <person name="Cannon C."/>
            <person name="Castanera R."/>
            <person name="Culley D."/>
            <person name="Daum C."/>
            <person name="Ezra D."/>
            <person name="Gonzalez J."/>
            <person name="Henrissat B."/>
            <person name="Kuo A."/>
            <person name="Liang C."/>
            <person name="Lipzen A."/>
            <person name="Lutzoni F."/>
            <person name="Magnuson J."/>
            <person name="Mondo S."/>
            <person name="Nolan M."/>
            <person name="Ohm R."/>
            <person name="Pangilinan J."/>
            <person name="Park H.-J."/>
            <person name="Ramirez L."/>
            <person name="Alfaro M."/>
            <person name="Sun H."/>
            <person name="Tritt A."/>
            <person name="Yoshinaga Y."/>
            <person name="Zwiers L.-H."/>
            <person name="Turgeon B."/>
            <person name="Goodwin S."/>
            <person name="Spatafora J."/>
            <person name="Crous P."/>
            <person name="Grigoriev I."/>
        </authorList>
    </citation>
    <scope>NUCLEOTIDE SEQUENCE</scope>
    <source>
        <strain evidence="2">CBS 379.55</strain>
    </source>
</reference>
<name>A0A6A6JCB1_WESOR</name>